<organism evidence="8 9">
    <name type="scientific">Luteipulveratus flavus</name>
    <dbReference type="NCBI Taxonomy" id="3031728"/>
    <lineage>
        <taxon>Bacteria</taxon>
        <taxon>Bacillati</taxon>
        <taxon>Actinomycetota</taxon>
        <taxon>Actinomycetes</taxon>
        <taxon>Micrococcales</taxon>
        <taxon>Dermacoccaceae</taxon>
        <taxon>Luteipulveratus</taxon>
    </lineage>
</organism>
<dbReference type="GO" id="GO:0005524">
    <property type="term" value="F:ATP binding"/>
    <property type="evidence" value="ECO:0007669"/>
    <property type="project" value="UniProtKB-KW"/>
</dbReference>
<evidence type="ECO:0000256" key="4">
    <source>
        <dbReference type="ARBA" id="ARBA00022840"/>
    </source>
</evidence>
<dbReference type="EMBL" id="JAROAV010000002">
    <property type="protein sequence ID" value="MDF8262750.1"/>
    <property type="molecule type" value="Genomic_DNA"/>
</dbReference>
<protein>
    <submittedName>
        <fullName evidence="8">ABC transporter ATP-binding protein</fullName>
    </submittedName>
</protein>
<evidence type="ECO:0000256" key="5">
    <source>
        <dbReference type="PROSITE-ProRule" id="PRU01213"/>
    </source>
</evidence>
<dbReference type="InterPro" id="IPR003593">
    <property type="entry name" value="AAA+_ATPase"/>
</dbReference>
<dbReference type="SMART" id="SM00382">
    <property type="entry name" value="AAA"/>
    <property type="match status" value="1"/>
</dbReference>
<accession>A0ABT6C263</accession>
<name>A0ABT6C263_9MICO</name>
<dbReference type="RefSeq" id="WP_277190525.1">
    <property type="nucleotide sequence ID" value="NZ_JAROAV010000002.1"/>
</dbReference>
<dbReference type="PROSITE" id="PS51866">
    <property type="entry name" value="MOP"/>
    <property type="match status" value="1"/>
</dbReference>
<dbReference type="PANTHER" id="PTHR42781:SF4">
    <property type="entry name" value="SPERMIDINE_PUTRESCINE IMPORT ATP-BINDING PROTEIN POTA"/>
    <property type="match status" value="1"/>
</dbReference>
<dbReference type="InterPro" id="IPR003439">
    <property type="entry name" value="ABC_transporter-like_ATP-bd"/>
</dbReference>
<dbReference type="InterPro" id="IPR027417">
    <property type="entry name" value="P-loop_NTPase"/>
</dbReference>
<keyword evidence="1" id="KW-0813">Transport</keyword>
<reference evidence="8 9" key="1">
    <citation type="submission" date="2023-03" db="EMBL/GenBank/DDBJ databases">
        <title>YIM 133296 draft genome.</title>
        <authorList>
            <person name="Xiong L."/>
        </authorList>
    </citation>
    <scope>NUCLEOTIDE SEQUENCE [LARGE SCALE GENOMIC DNA]</scope>
    <source>
        <strain evidence="8 9">YIM 133296</strain>
    </source>
</reference>
<keyword evidence="2 5" id="KW-0500">Molybdenum</keyword>
<dbReference type="PROSITE" id="PS50893">
    <property type="entry name" value="ABC_TRANSPORTER_2"/>
    <property type="match status" value="1"/>
</dbReference>
<evidence type="ECO:0000313" key="8">
    <source>
        <dbReference type="EMBL" id="MDF8262750.1"/>
    </source>
</evidence>
<keyword evidence="3" id="KW-0547">Nucleotide-binding</keyword>
<comment type="caution">
    <text evidence="8">The sequence shown here is derived from an EMBL/GenBank/DDBJ whole genome shotgun (WGS) entry which is preliminary data.</text>
</comment>
<dbReference type="Gene3D" id="2.40.50.100">
    <property type="match status" value="1"/>
</dbReference>
<feature type="domain" description="Mop" evidence="7">
    <location>
        <begin position="296"/>
        <end position="360"/>
    </location>
</feature>
<evidence type="ECO:0000256" key="2">
    <source>
        <dbReference type="ARBA" id="ARBA00022505"/>
    </source>
</evidence>
<dbReference type="InterPro" id="IPR004606">
    <property type="entry name" value="Mop_domain"/>
</dbReference>
<dbReference type="Pfam" id="PF03459">
    <property type="entry name" value="TOBE"/>
    <property type="match status" value="1"/>
</dbReference>
<proteinExistence type="predicted"/>
<gene>
    <name evidence="8" type="ORF">P4R38_00645</name>
</gene>
<dbReference type="InterPro" id="IPR008995">
    <property type="entry name" value="Mo/tungstate-bd_C_term_dom"/>
</dbReference>
<evidence type="ECO:0000256" key="3">
    <source>
        <dbReference type="ARBA" id="ARBA00022741"/>
    </source>
</evidence>
<dbReference type="InterPro" id="IPR005116">
    <property type="entry name" value="Transp-assoc_OB_typ1"/>
</dbReference>
<dbReference type="PANTHER" id="PTHR42781">
    <property type="entry name" value="SPERMIDINE/PUTRESCINE IMPORT ATP-BINDING PROTEIN POTA"/>
    <property type="match status" value="1"/>
</dbReference>
<dbReference type="Pfam" id="PF00005">
    <property type="entry name" value="ABC_tran"/>
    <property type="match status" value="1"/>
</dbReference>
<keyword evidence="4 8" id="KW-0067">ATP-binding</keyword>
<evidence type="ECO:0000259" key="7">
    <source>
        <dbReference type="PROSITE" id="PS51866"/>
    </source>
</evidence>
<dbReference type="Gene3D" id="3.40.50.300">
    <property type="entry name" value="P-loop containing nucleotide triphosphate hydrolases"/>
    <property type="match status" value="1"/>
</dbReference>
<dbReference type="SUPFAM" id="SSF50331">
    <property type="entry name" value="MOP-like"/>
    <property type="match status" value="1"/>
</dbReference>
<evidence type="ECO:0000313" key="9">
    <source>
        <dbReference type="Proteomes" id="UP001528912"/>
    </source>
</evidence>
<evidence type="ECO:0000259" key="6">
    <source>
        <dbReference type="PROSITE" id="PS50893"/>
    </source>
</evidence>
<feature type="domain" description="ABC transporter" evidence="6">
    <location>
        <begin position="3"/>
        <end position="245"/>
    </location>
</feature>
<evidence type="ECO:0000256" key="1">
    <source>
        <dbReference type="ARBA" id="ARBA00022448"/>
    </source>
</evidence>
<dbReference type="InterPro" id="IPR050093">
    <property type="entry name" value="ABC_SmlMolc_Importer"/>
</dbReference>
<keyword evidence="9" id="KW-1185">Reference proteome</keyword>
<sequence length="361" mass="37385">MSVHLDGSTRRGDFTLELALDVEPGEVVAVLGPNGSGKTTLVDVLAGLTGLTEGALSGPGGGAGDAAGAVGWDAPASRTWVAPQQRRVGLVLADPLLFPHLSVRDNVAFGPRSRGAGRATGRRTADAELATVGLADRAGARPSTLSTGQAQRVALARALAGEPRLLLLDEPLSALDAETRVTTRATLAARLRTFEGCTVLVTHDPLDALTIADRLVFLDAGRVVQVGTPHEVVSRPRNPYVARVVGLNLWRATADATGVVRLDGGAAVQVAEPPDAADVWVTVRPSAVALWPQEPHGSPRNGWRLTVVAVELAGQSARVSLTGRIDLVAEVTAASVAELSLHPGTEVWATVKATEVSTYAA</sequence>
<dbReference type="Proteomes" id="UP001528912">
    <property type="component" value="Unassembled WGS sequence"/>
</dbReference>
<dbReference type="SUPFAM" id="SSF52540">
    <property type="entry name" value="P-loop containing nucleoside triphosphate hydrolases"/>
    <property type="match status" value="1"/>
</dbReference>